<name>A0ABV7Q2W0_9ACTN</name>
<dbReference type="Proteomes" id="UP001595712">
    <property type="component" value="Unassembled WGS sequence"/>
</dbReference>
<feature type="compositionally biased region" description="Acidic residues" evidence="1">
    <location>
        <begin position="12"/>
        <end position="21"/>
    </location>
</feature>
<proteinExistence type="predicted"/>
<protein>
    <submittedName>
        <fullName evidence="2">Uncharacterized protein</fullName>
    </submittedName>
</protein>
<dbReference type="RefSeq" id="WP_387977162.1">
    <property type="nucleotide sequence ID" value="NZ_JBHRWO010000012.1"/>
</dbReference>
<reference evidence="3" key="1">
    <citation type="journal article" date="2019" name="Int. J. Syst. Evol. Microbiol.">
        <title>The Global Catalogue of Microorganisms (GCM) 10K type strain sequencing project: providing services to taxonomists for standard genome sequencing and annotation.</title>
        <authorList>
            <consortium name="The Broad Institute Genomics Platform"/>
            <consortium name="The Broad Institute Genome Sequencing Center for Infectious Disease"/>
            <person name="Wu L."/>
            <person name="Ma J."/>
        </authorList>
    </citation>
    <scope>NUCLEOTIDE SEQUENCE [LARGE SCALE GENOMIC DNA]</scope>
    <source>
        <strain evidence="3">CGMCC 4.7396</strain>
    </source>
</reference>
<keyword evidence="3" id="KW-1185">Reference proteome</keyword>
<evidence type="ECO:0000256" key="1">
    <source>
        <dbReference type="SAM" id="MobiDB-lite"/>
    </source>
</evidence>
<dbReference type="EMBL" id="JBHRWO010000012">
    <property type="protein sequence ID" value="MFC3493898.1"/>
    <property type="molecule type" value="Genomic_DNA"/>
</dbReference>
<evidence type="ECO:0000313" key="2">
    <source>
        <dbReference type="EMBL" id="MFC3493898.1"/>
    </source>
</evidence>
<comment type="caution">
    <text evidence="2">The sequence shown here is derived from an EMBL/GenBank/DDBJ whole genome shotgun (WGS) entry which is preliminary data.</text>
</comment>
<evidence type="ECO:0000313" key="3">
    <source>
        <dbReference type="Proteomes" id="UP001595712"/>
    </source>
</evidence>
<accession>A0ABV7Q2W0</accession>
<feature type="region of interest" description="Disordered" evidence="1">
    <location>
        <begin position="1"/>
        <end position="21"/>
    </location>
</feature>
<gene>
    <name evidence="2" type="ORF">ACFO8M_15570</name>
</gene>
<sequence>MIAAASVWSPWSEDDAEAEAEATDCVEDATHLIDDEAGVCYIIPDDWALVTPEVAEEHGLENYESTVHAPRFAATVMTTAHPYSQSETDAEESARSFVSGITGVDYDSPSVEWVTGAVDGHDSAIAIAQLESIWFMVTTIEDGDKMIKMLGTVVSGEQELIAQVQSIQSSVRLK</sequence>
<organism evidence="2 3">
    <name type="scientific">Glycomyces rhizosphaerae</name>
    <dbReference type="NCBI Taxonomy" id="2054422"/>
    <lineage>
        <taxon>Bacteria</taxon>
        <taxon>Bacillati</taxon>
        <taxon>Actinomycetota</taxon>
        <taxon>Actinomycetes</taxon>
        <taxon>Glycomycetales</taxon>
        <taxon>Glycomycetaceae</taxon>
        <taxon>Glycomyces</taxon>
    </lineage>
</organism>